<evidence type="ECO:0000313" key="1">
    <source>
        <dbReference type="EMBL" id="MDG0809212.1"/>
    </source>
</evidence>
<dbReference type="Proteomes" id="UP001153404">
    <property type="component" value="Unassembled WGS sequence"/>
</dbReference>
<dbReference type="RefSeq" id="WP_277530378.1">
    <property type="nucleotide sequence ID" value="NZ_JAPDIA010000003.1"/>
</dbReference>
<proteinExistence type="predicted"/>
<protein>
    <submittedName>
        <fullName evidence="1">Uncharacterized protein</fullName>
    </submittedName>
</protein>
<keyword evidence="2" id="KW-1185">Reference proteome</keyword>
<dbReference type="EMBL" id="JAPDIA010000003">
    <property type="protein sequence ID" value="MDG0809212.1"/>
    <property type="molecule type" value="Genomic_DNA"/>
</dbReference>
<sequence length="111" mass="12967">MRKNLKKDICKDIIAQLLTAKDICCFKDYQAQINETQILHPALLWETKPNHGTHNRLGEGKLLFFEEGYALLHRYTLEVLSKDVITWFWLKNTKSIDFKSLQQSFSGGSFF</sequence>
<organism evidence="1 2">
    <name type="scientific">Cohnella rhizosphaerae</name>
    <dbReference type="NCBI Taxonomy" id="1457232"/>
    <lineage>
        <taxon>Bacteria</taxon>
        <taxon>Bacillati</taxon>
        <taxon>Bacillota</taxon>
        <taxon>Bacilli</taxon>
        <taxon>Bacillales</taxon>
        <taxon>Paenibacillaceae</taxon>
        <taxon>Cohnella</taxon>
    </lineage>
</organism>
<dbReference type="AlphaFoldDB" id="A0A9X4KWC2"/>
<evidence type="ECO:0000313" key="2">
    <source>
        <dbReference type="Proteomes" id="UP001153404"/>
    </source>
</evidence>
<reference evidence="1" key="1">
    <citation type="submission" date="2022-10" db="EMBL/GenBank/DDBJ databases">
        <title>Comparative genomic analysis of Cohnella hashimotonis sp. nov., isolated from the International Space Station.</title>
        <authorList>
            <person name="Simpson A."/>
            <person name="Venkateswaran K."/>
        </authorList>
    </citation>
    <scope>NUCLEOTIDE SEQUENCE</scope>
    <source>
        <strain evidence="1">DSM 28161</strain>
    </source>
</reference>
<accession>A0A9X4KWC2</accession>
<gene>
    <name evidence="1" type="ORF">OMP40_07350</name>
</gene>
<comment type="caution">
    <text evidence="1">The sequence shown here is derived from an EMBL/GenBank/DDBJ whole genome shotgun (WGS) entry which is preliminary data.</text>
</comment>
<name>A0A9X4KWC2_9BACL</name>